<accession>A0AAV7QB90</accession>
<protein>
    <submittedName>
        <fullName evidence="2">Uncharacterized protein</fullName>
    </submittedName>
</protein>
<feature type="compositionally biased region" description="Low complexity" evidence="1">
    <location>
        <begin position="59"/>
        <end position="71"/>
    </location>
</feature>
<feature type="region of interest" description="Disordered" evidence="1">
    <location>
        <begin position="41"/>
        <end position="236"/>
    </location>
</feature>
<feature type="compositionally biased region" description="Basic and acidic residues" evidence="1">
    <location>
        <begin position="75"/>
        <end position="112"/>
    </location>
</feature>
<feature type="compositionally biased region" description="Basic residues" evidence="1">
    <location>
        <begin position="219"/>
        <end position="236"/>
    </location>
</feature>
<keyword evidence="3" id="KW-1185">Reference proteome</keyword>
<evidence type="ECO:0000313" key="2">
    <source>
        <dbReference type="EMBL" id="KAJ1136489.1"/>
    </source>
</evidence>
<feature type="compositionally biased region" description="Basic and acidic residues" evidence="1">
    <location>
        <begin position="130"/>
        <end position="150"/>
    </location>
</feature>
<gene>
    <name evidence="2" type="ORF">NDU88_002905</name>
</gene>
<reference evidence="2" key="1">
    <citation type="journal article" date="2022" name="bioRxiv">
        <title>Sequencing and chromosome-scale assembly of the giantPleurodeles waltlgenome.</title>
        <authorList>
            <person name="Brown T."/>
            <person name="Elewa A."/>
            <person name="Iarovenko S."/>
            <person name="Subramanian E."/>
            <person name="Araus A.J."/>
            <person name="Petzold A."/>
            <person name="Susuki M."/>
            <person name="Suzuki K.-i.T."/>
            <person name="Hayashi T."/>
            <person name="Toyoda A."/>
            <person name="Oliveira C."/>
            <person name="Osipova E."/>
            <person name="Leigh N.D."/>
            <person name="Simon A."/>
            <person name="Yun M.H."/>
        </authorList>
    </citation>
    <scope>NUCLEOTIDE SEQUENCE</scope>
    <source>
        <strain evidence="2">20211129_DDA</strain>
        <tissue evidence="2">Liver</tissue>
    </source>
</reference>
<evidence type="ECO:0000313" key="3">
    <source>
        <dbReference type="Proteomes" id="UP001066276"/>
    </source>
</evidence>
<feature type="compositionally biased region" description="Basic and acidic residues" evidence="1">
    <location>
        <begin position="41"/>
        <end position="53"/>
    </location>
</feature>
<evidence type="ECO:0000256" key="1">
    <source>
        <dbReference type="SAM" id="MobiDB-lite"/>
    </source>
</evidence>
<dbReference type="EMBL" id="JANPWB010000010">
    <property type="protein sequence ID" value="KAJ1136489.1"/>
    <property type="molecule type" value="Genomic_DNA"/>
</dbReference>
<proteinExistence type="predicted"/>
<sequence length="236" mass="26908">MVKKVASHAGDMGRLQIRRTSSRHSTFPVIFCNEGLASRAAKENKHTREDYRPSQKTQGIGPIGTCPGGTIEDVSPLREHTLGRIQEEEMQAEEKKRELDAVDREEMRECPGKDAPSCNKGEAQVNSNAEEERKRPGEGKDPHSRNKEETQADGNAEESSKEGAQERLNTEEINKPQFLDPAARHVPGGTWLAQDTSKRDQQENNVHRQLKKREERKERMKRKDQKKKRLKEGHKK</sequence>
<dbReference type="Proteomes" id="UP001066276">
    <property type="component" value="Chromosome 6"/>
</dbReference>
<feature type="compositionally biased region" description="Basic and acidic residues" evidence="1">
    <location>
        <begin position="196"/>
        <end position="218"/>
    </location>
</feature>
<name>A0AAV7QB90_PLEWA</name>
<feature type="compositionally biased region" description="Basic and acidic residues" evidence="1">
    <location>
        <begin position="158"/>
        <end position="174"/>
    </location>
</feature>
<comment type="caution">
    <text evidence="2">The sequence shown here is derived from an EMBL/GenBank/DDBJ whole genome shotgun (WGS) entry which is preliminary data.</text>
</comment>
<organism evidence="2 3">
    <name type="scientific">Pleurodeles waltl</name>
    <name type="common">Iberian ribbed newt</name>
    <dbReference type="NCBI Taxonomy" id="8319"/>
    <lineage>
        <taxon>Eukaryota</taxon>
        <taxon>Metazoa</taxon>
        <taxon>Chordata</taxon>
        <taxon>Craniata</taxon>
        <taxon>Vertebrata</taxon>
        <taxon>Euteleostomi</taxon>
        <taxon>Amphibia</taxon>
        <taxon>Batrachia</taxon>
        <taxon>Caudata</taxon>
        <taxon>Salamandroidea</taxon>
        <taxon>Salamandridae</taxon>
        <taxon>Pleurodelinae</taxon>
        <taxon>Pleurodeles</taxon>
    </lineage>
</organism>
<dbReference type="AlphaFoldDB" id="A0AAV7QB90"/>